<dbReference type="STRING" id="15368.A0A2K2CYN8"/>
<gene>
    <name evidence="2" type="ORF">BRADI_3g21469v3</name>
</gene>
<dbReference type="Pfam" id="PF03372">
    <property type="entry name" value="Exo_endo_phos"/>
    <property type="match status" value="1"/>
</dbReference>
<proteinExistence type="predicted"/>
<dbReference type="PANTHER" id="PTHR33710:SF48">
    <property type="entry name" value="OS02G0307075 PROTEIN"/>
    <property type="match status" value="1"/>
</dbReference>
<dbReference type="Proteomes" id="UP000008810">
    <property type="component" value="Chromosome 3"/>
</dbReference>
<dbReference type="Gramene" id="PNT67147">
    <property type="protein sequence ID" value="PNT67147"/>
    <property type="gene ID" value="BRADI_3g21469v3"/>
</dbReference>
<evidence type="ECO:0000259" key="1">
    <source>
        <dbReference type="Pfam" id="PF03372"/>
    </source>
</evidence>
<reference evidence="2 3" key="1">
    <citation type="journal article" date="2010" name="Nature">
        <title>Genome sequencing and analysis of the model grass Brachypodium distachyon.</title>
        <authorList>
            <consortium name="International Brachypodium Initiative"/>
        </authorList>
    </citation>
    <scope>NUCLEOTIDE SEQUENCE [LARGE SCALE GENOMIC DNA]</scope>
    <source>
        <strain evidence="2 3">Bd21</strain>
    </source>
</reference>
<dbReference type="EMBL" id="CM000882">
    <property type="protein sequence ID" value="PNT67147.1"/>
    <property type="molecule type" value="Genomic_DNA"/>
</dbReference>
<keyword evidence="4" id="KW-1185">Reference proteome</keyword>
<organism evidence="2">
    <name type="scientific">Brachypodium distachyon</name>
    <name type="common">Purple false brome</name>
    <name type="synonym">Trachynia distachya</name>
    <dbReference type="NCBI Taxonomy" id="15368"/>
    <lineage>
        <taxon>Eukaryota</taxon>
        <taxon>Viridiplantae</taxon>
        <taxon>Streptophyta</taxon>
        <taxon>Embryophyta</taxon>
        <taxon>Tracheophyta</taxon>
        <taxon>Spermatophyta</taxon>
        <taxon>Magnoliopsida</taxon>
        <taxon>Liliopsida</taxon>
        <taxon>Poales</taxon>
        <taxon>Poaceae</taxon>
        <taxon>BOP clade</taxon>
        <taxon>Pooideae</taxon>
        <taxon>Stipodae</taxon>
        <taxon>Brachypodieae</taxon>
        <taxon>Brachypodium</taxon>
    </lineage>
</organism>
<dbReference type="OrthoDB" id="1746429at2759"/>
<sequence length="372" mass="41668">MDTFCVSVPTVASALSASANSVEGNSDDVETRLVDFRRVCRRPSVAVLPLPQPRSPAFRRRQQPEAKACPARPLRRSIRVATRRAGGSSVKRQQKVLISRLGLALEGEKITEDSLSAYIKLFERPLSSDHIGAILSLFGWEPEVSPDILAEEAAVTVESKLQVVTADLVAQCLGQAFARNFYFLPATGTHGGIILAWKASDVVNSPDGCWWLTGVYGPHREVDKPNFLLELRDVRDLHAGPWVVAGDFNLIVNSEDKSNSRVHRRMMCRFRRLLADLELKELYLAGRRFTWSNERSDPTLERIDRVFSTVDWEAMLPNAYLSALSTAVSDHCPLLLDLAADLRIGRRFHFEAFWPKAPGFFQVVDRVVNPFL</sequence>
<dbReference type="InterPro" id="IPR036691">
    <property type="entry name" value="Endo/exonu/phosph_ase_sf"/>
</dbReference>
<protein>
    <recommendedName>
        <fullName evidence="1">Endonuclease/exonuclease/phosphatase domain-containing protein</fullName>
    </recommendedName>
</protein>
<dbReference type="AlphaFoldDB" id="A0A2K2CYN8"/>
<dbReference type="SUPFAM" id="SSF56219">
    <property type="entry name" value="DNase I-like"/>
    <property type="match status" value="1"/>
</dbReference>
<dbReference type="InParanoid" id="A0A2K2CYN8"/>
<reference evidence="3" key="3">
    <citation type="submission" date="2018-08" db="UniProtKB">
        <authorList>
            <consortium name="EnsemblPlants"/>
        </authorList>
    </citation>
    <scope>IDENTIFICATION</scope>
    <source>
        <strain evidence="3">cv. Bd21</strain>
    </source>
</reference>
<evidence type="ECO:0000313" key="4">
    <source>
        <dbReference type="Proteomes" id="UP000008810"/>
    </source>
</evidence>
<feature type="domain" description="Endonuclease/exonuclease/phosphatase" evidence="1">
    <location>
        <begin position="196"/>
        <end position="331"/>
    </location>
</feature>
<evidence type="ECO:0000313" key="2">
    <source>
        <dbReference type="EMBL" id="PNT67147.1"/>
    </source>
</evidence>
<dbReference type="EnsemblPlants" id="PNT67147">
    <property type="protein sequence ID" value="PNT67147"/>
    <property type="gene ID" value="BRADI_3g21469v3"/>
</dbReference>
<dbReference type="PANTHER" id="PTHR33710">
    <property type="entry name" value="BNAC02G09200D PROTEIN"/>
    <property type="match status" value="1"/>
</dbReference>
<dbReference type="InterPro" id="IPR005135">
    <property type="entry name" value="Endo/exonuclease/phosphatase"/>
</dbReference>
<evidence type="ECO:0000313" key="3">
    <source>
        <dbReference type="EnsemblPlants" id="PNT67147"/>
    </source>
</evidence>
<dbReference type="GO" id="GO:0003824">
    <property type="term" value="F:catalytic activity"/>
    <property type="evidence" value="ECO:0007669"/>
    <property type="project" value="InterPro"/>
</dbReference>
<accession>A0A2K2CYN8</accession>
<reference evidence="2" key="2">
    <citation type="submission" date="2017-06" db="EMBL/GenBank/DDBJ databases">
        <title>WGS assembly of Brachypodium distachyon.</title>
        <authorList>
            <consortium name="The International Brachypodium Initiative"/>
            <person name="Lucas S."/>
            <person name="Harmon-Smith M."/>
            <person name="Lail K."/>
            <person name="Tice H."/>
            <person name="Grimwood J."/>
            <person name="Bruce D."/>
            <person name="Barry K."/>
            <person name="Shu S."/>
            <person name="Lindquist E."/>
            <person name="Wang M."/>
            <person name="Pitluck S."/>
            <person name="Vogel J.P."/>
            <person name="Garvin D.F."/>
            <person name="Mockler T.C."/>
            <person name="Schmutz J."/>
            <person name="Rokhsar D."/>
            <person name="Bevan M.W."/>
        </authorList>
    </citation>
    <scope>NUCLEOTIDE SEQUENCE</scope>
    <source>
        <strain evidence="2">Bd21</strain>
    </source>
</reference>
<dbReference type="Gene3D" id="3.60.10.10">
    <property type="entry name" value="Endonuclease/exonuclease/phosphatase"/>
    <property type="match status" value="1"/>
</dbReference>
<name>A0A2K2CYN8_BRADI</name>